<feature type="region of interest" description="Disordered" evidence="1">
    <location>
        <begin position="1"/>
        <end position="44"/>
    </location>
</feature>
<feature type="compositionally biased region" description="Polar residues" evidence="1">
    <location>
        <begin position="743"/>
        <end position="760"/>
    </location>
</feature>
<feature type="compositionally biased region" description="Low complexity" evidence="1">
    <location>
        <begin position="209"/>
        <end position="224"/>
    </location>
</feature>
<feature type="region of interest" description="Disordered" evidence="1">
    <location>
        <begin position="209"/>
        <end position="356"/>
    </location>
</feature>
<evidence type="ECO:0000256" key="1">
    <source>
        <dbReference type="SAM" id="MobiDB-lite"/>
    </source>
</evidence>
<feature type="compositionally biased region" description="Polar residues" evidence="1">
    <location>
        <begin position="704"/>
        <end position="725"/>
    </location>
</feature>
<name>A0AAN6P304_9PEZI</name>
<dbReference type="Pfam" id="PF01803">
    <property type="entry name" value="LIM_bind"/>
    <property type="match status" value="1"/>
</dbReference>
<feature type="compositionally biased region" description="Low complexity" evidence="1">
    <location>
        <begin position="13"/>
        <end position="36"/>
    </location>
</feature>
<dbReference type="PANTHER" id="PTHR10378">
    <property type="entry name" value="LIM DOMAIN-BINDING PROTEIN"/>
    <property type="match status" value="1"/>
</dbReference>
<sequence length="782" mass="85408">MMASMPMGPSFSPHPGGMQQHPGAPPGHHMAPGMAHNPSQPGATPAMTHQMVAHLGVSGPGPQISAGALMGGMPPGTPNAHAAMQHLNPQQMVAYQQQMNGMGFPNNQAMQQQLQQVRLQQLQQAQHQRMMQAQQAQYNNLGGMPMGVPGMGQMNPQHMAQLMQQRRAMGGPMPMTHQMQQHLAAQQHAGQGMNPNLIAQQLAMQQQQQQQQLQQQQQQQMAQQGNNPGQHPINPQGPGLNMQAQLAALHTQQAHAQQSAAVQAAQAQAQAQQGGPGQPQQQQQQPQPQQPQQPPQQQPGQPQQPNQQQPQVQPGPGANGPAQNQGPAQGPTQQPNAQQQVSPQTPQTTQAQQQQQQQQQQQLAHAQVQAANVASLLQQQKRVDSANLKGQCLLKLNLFNEHLNGFTGSQGADGLKYWHHFVQRFFSQKGVFRQTFKRGEDEAADPKPYEIDYAALPRFFNVHFESGVSKMQLVLQGTTDRSLPHDGHFVEIAKASVFYWFDQGSHVVHNGTLRIQFDSDQNIELFDFVVENHEEYHSRRAIIEAARPSHTWIKEWRSLNPPDSKQSPEMSKKGKQRPYKSPATPPPDIALPESCVKMGMGIPEGVFQFLEMADIIGQMNPLFTFSHSHPGISPYIALEQYMTQIGGQGPSVNGQAMPQGVPRTPGYNQFPMGASPAMANQMLPGSPHMGSPAPGQMQAPAMQLQVSQQGTNSSGPSANTSPQQNNKKRRASQAKLEDDGPTSAPTPATIGTPQMPQMNGVQVKAKHPPTPRMQKRMKNNQG</sequence>
<dbReference type="InterPro" id="IPR029005">
    <property type="entry name" value="LIM-bd/SEUSS"/>
</dbReference>
<dbReference type="Proteomes" id="UP001303222">
    <property type="component" value="Unassembled WGS sequence"/>
</dbReference>
<evidence type="ECO:0000313" key="3">
    <source>
        <dbReference type="Proteomes" id="UP001303222"/>
    </source>
</evidence>
<organism evidence="2 3">
    <name type="scientific">Pseudoneurospora amorphoporcata</name>
    <dbReference type="NCBI Taxonomy" id="241081"/>
    <lineage>
        <taxon>Eukaryota</taxon>
        <taxon>Fungi</taxon>
        <taxon>Dikarya</taxon>
        <taxon>Ascomycota</taxon>
        <taxon>Pezizomycotina</taxon>
        <taxon>Sordariomycetes</taxon>
        <taxon>Sordariomycetidae</taxon>
        <taxon>Sordariales</taxon>
        <taxon>Sordariaceae</taxon>
        <taxon>Pseudoneurospora</taxon>
    </lineage>
</organism>
<reference evidence="2" key="2">
    <citation type="submission" date="2023-06" db="EMBL/GenBank/DDBJ databases">
        <authorList>
            <consortium name="Lawrence Berkeley National Laboratory"/>
            <person name="Mondo S.J."/>
            <person name="Hensen N."/>
            <person name="Bonometti L."/>
            <person name="Westerberg I."/>
            <person name="Brannstrom I.O."/>
            <person name="Guillou S."/>
            <person name="Cros-Aarteil S."/>
            <person name="Calhoun S."/>
            <person name="Haridas S."/>
            <person name="Kuo A."/>
            <person name="Pangilinan J."/>
            <person name="Riley R."/>
            <person name="Labutti K."/>
            <person name="Andreopoulos B."/>
            <person name="Lipzen A."/>
            <person name="Chen C."/>
            <person name="Yanf M."/>
            <person name="Daum C."/>
            <person name="Ng V."/>
            <person name="Clum A."/>
            <person name="Steindorff A."/>
            <person name="Ohm R."/>
            <person name="Martin F."/>
            <person name="Silar P."/>
            <person name="Natvig D."/>
            <person name="Lalanne C."/>
            <person name="Gautier V."/>
            <person name="Ament-Velasquez S.L."/>
            <person name="Kruys A."/>
            <person name="Hutchinson M.I."/>
            <person name="Powell A.J."/>
            <person name="Barry K."/>
            <person name="Miller A.N."/>
            <person name="Grigoriev I.V."/>
            <person name="Debuchy R."/>
            <person name="Gladieux P."/>
            <person name="Thoren M.H."/>
            <person name="Johannesson H."/>
        </authorList>
    </citation>
    <scope>NUCLEOTIDE SEQUENCE</scope>
    <source>
        <strain evidence="2">CBS 626.80</strain>
    </source>
</reference>
<dbReference type="AlphaFoldDB" id="A0AAN6P304"/>
<comment type="caution">
    <text evidence="2">The sequence shown here is derived from an EMBL/GenBank/DDBJ whole genome shotgun (WGS) entry which is preliminary data.</text>
</comment>
<feature type="compositionally biased region" description="Pro residues" evidence="1">
    <location>
        <begin position="288"/>
        <end position="297"/>
    </location>
</feature>
<proteinExistence type="predicted"/>
<accession>A0AAN6P304</accession>
<feature type="compositionally biased region" description="Low complexity" evidence="1">
    <location>
        <begin position="298"/>
        <end position="356"/>
    </location>
</feature>
<protein>
    <submittedName>
        <fullName evidence="2">LIM-domain binding protein-domain-containing protein</fullName>
    </submittedName>
</protein>
<keyword evidence="3" id="KW-1185">Reference proteome</keyword>
<feature type="compositionally biased region" description="Basic residues" evidence="1">
    <location>
        <begin position="764"/>
        <end position="782"/>
    </location>
</feature>
<feature type="region of interest" description="Disordered" evidence="1">
    <location>
        <begin position="556"/>
        <end position="588"/>
    </location>
</feature>
<feature type="region of interest" description="Disordered" evidence="1">
    <location>
        <begin position="668"/>
        <end position="782"/>
    </location>
</feature>
<reference evidence="2" key="1">
    <citation type="journal article" date="2023" name="Mol. Phylogenet. Evol.">
        <title>Genome-scale phylogeny and comparative genomics of the fungal order Sordariales.</title>
        <authorList>
            <person name="Hensen N."/>
            <person name="Bonometti L."/>
            <person name="Westerberg I."/>
            <person name="Brannstrom I.O."/>
            <person name="Guillou S."/>
            <person name="Cros-Aarteil S."/>
            <person name="Calhoun S."/>
            <person name="Haridas S."/>
            <person name="Kuo A."/>
            <person name="Mondo S."/>
            <person name="Pangilinan J."/>
            <person name="Riley R."/>
            <person name="LaButti K."/>
            <person name="Andreopoulos B."/>
            <person name="Lipzen A."/>
            <person name="Chen C."/>
            <person name="Yan M."/>
            <person name="Daum C."/>
            <person name="Ng V."/>
            <person name="Clum A."/>
            <person name="Steindorff A."/>
            <person name="Ohm R.A."/>
            <person name="Martin F."/>
            <person name="Silar P."/>
            <person name="Natvig D.O."/>
            <person name="Lalanne C."/>
            <person name="Gautier V."/>
            <person name="Ament-Velasquez S.L."/>
            <person name="Kruys A."/>
            <person name="Hutchinson M.I."/>
            <person name="Powell A.J."/>
            <person name="Barry K."/>
            <person name="Miller A.N."/>
            <person name="Grigoriev I.V."/>
            <person name="Debuchy R."/>
            <person name="Gladieux P."/>
            <person name="Hiltunen Thoren M."/>
            <person name="Johannesson H."/>
        </authorList>
    </citation>
    <scope>NUCLEOTIDE SEQUENCE</scope>
    <source>
        <strain evidence="2">CBS 626.80</strain>
    </source>
</reference>
<evidence type="ECO:0000313" key="2">
    <source>
        <dbReference type="EMBL" id="KAK3954698.1"/>
    </source>
</evidence>
<feature type="compositionally biased region" description="Low complexity" evidence="1">
    <location>
        <begin position="243"/>
        <end position="287"/>
    </location>
</feature>
<dbReference type="EMBL" id="MU859086">
    <property type="protein sequence ID" value="KAK3954698.1"/>
    <property type="molecule type" value="Genomic_DNA"/>
</dbReference>
<gene>
    <name evidence="2" type="ORF">QBC32DRAFT_207199</name>
</gene>